<evidence type="ECO:0000256" key="42">
    <source>
        <dbReference type="ARBA" id="ARBA00048704"/>
    </source>
</evidence>
<dbReference type="GO" id="GO:0004316">
    <property type="term" value="F:3-oxoacyl-[acyl-carrier-protein] reductase (NADPH) activity"/>
    <property type="evidence" value="ECO:0007669"/>
    <property type="project" value="UniProtKB-EC"/>
</dbReference>
<comment type="pathway">
    <text evidence="55">Antibiotic biosynthesis; erythromycin biosynthesis.</text>
</comment>
<dbReference type="InterPro" id="IPR014030">
    <property type="entry name" value="Ketoacyl_synth_N"/>
</dbReference>
<comment type="caution">
    <text evidence="57">Lacks conserved residue(s) required for the propagation of feature annotation.</text>
</comment>
<comment type="cofactor">
    <cofactor evidence="1">
        <name>pantetheine 4'-phosphate</name>
        <dbReference type="ChEBI" id="CHEBI:47942"/>
    </cofactor>
</comment>
<dbReference type="CDD" id="cd05195">
    <property type="entry name" value="enoyl_red"/>
    <property type="match status" value="1"/>
</dbReference>
<evidence type="ECO:0000256" key="29">
    <source>
        <dbReference type="ARBA" id="ARBA00047578"/>
    </source>
</evidence>
<dbReference type="PROSITE" id="PS01162">
    <property type="entry name" value="QOR_ZETA_CRYSTAL"/>
    <property type="match status" value="1"/>
</dbReference>
<dbReference type="Gene3D" id="3.10.129.110">
    <property type="entry name" value="Polyketide synthase dehydratase"/>
    <property type="match status" value="2"/>
</dbReference>
<evidence type="ECO:0000256" key="37">
    <source>
        <dbReference type="ARBA" id="ARBA00048420"/>
    </source>
</evidence>
<evidence type="ECO:0000256" key="11">
    <source>
        <dbReference type="ARBA" id="ARBA00023268"/>
    </source>
</evidence>
<evidence type="ECO:0000256" key="39">
    <source>
        <dbReference type="ARBA" id="ARBA00048571"/>
    </source>
</evidence>
<feature type="compositionally biased region" description="Basic and acidic residues" evidence="59">
    <location>
        <begin position="74"/>
        <end position="92"/>
    </location>
</feature>
<keyword evidence="11" id="KW-0511">Multifunctional enzyme</keyword>
<dbReference type="GO" id="GO:0006633">
    <property type="term" value="P:fatty acid biosynthetic process"/>
    <property type="evidence" value="ECO:0007669"/>
    <property type="project" value="InterPro"/>
</dbReference>
<dbReference type="GO" id="GO:0031177">
    <property type="term" value="F:phosphopantetheine binding"/>
    <property type="evidence" value="ECO:0007669"/>
    <property type="project" value="InterPro"/>
</dbReference>
<evidence type="ECO:0000256" key="12">
    <source>
        <dbReference type="ARBA" id="ARBA00023315"/>
    </source>
</evidence>
<dbReference type="Pfam" id="PF00109">
    <property type="entry name" value="ketoacyl-synt"/>
    <property type="match status" value="3"/>
</dbReference>
<evidence type="ECO:0000256" key="24">
    <source>
        <dbReference type="ARBA" id="ARBA00047394"/>
    </source>
</evidence>
<comment type="catalytic activity">
    <reaction evidence="53">
        <text>6 (S)-methylmalonyl-CoA + propanoyl-CoA + 6 NADPH + 12 H(+) = 6-deoxyerythronolide B + 6 CO2 + 6 NADP(+) + 7 CoA + H2O</text>
        <dbReference type="Rhea" id="RHEA:23068"/>
        <dbReference type="ChEBI" id="CHEBI:15377"/>
        <dbReference type="ChEBI" id="CHEBI:15378"/>
        <dbReference type="ChEBI" id="CHEBI:16089"/>
        <dbReference type="ChEBI" id="CHEBI:16526"/>
        <dbReference type="ChEBI" id="CHEBI:57287"/>
        <dbReference type="ChEBI" id="CHEBI:57327"/>
        <dbReference type="ChEBI" id="CHEBI:57392"/>
        <dbReference type="ChEBI" id="CHEBI:57783"/>
        <dbReference type="ChEBI" id="CHEBI:58349"/>
        <dbReference type="EC" id="2.3.1.94"/>
    </reaction>
</comment>
<dbReference type="Pfam" id="PF22953">
    <property type="entry name" value="SpnB_Rossmann"/>
    <property type="match status" value="2"/>
</dbReference>
<feature type="coiled-coil region" evidence="58">
    <location>
        <begin position="8"/>
        <end position="35"/>
    </location>
</feature>
<evidence type="ECO:0000256" key="8">
    <source>
        <dbReference type="ARBA" id="ARBA00022898"/>
    </source>
</evidence>
<name>A0A1Q8CW52_9PSEU</name>
<evidence type="ECO:0000256" key="13">
    <source>
        <dbReference type="ARBA" id="ARBA00023332"/>
    </source>
</evidence>
<dbReference type="GO" id="GO:0004313">
    <property type="term" value="F:[acyl-carrier-protein] S-acetyltransferase activity"/>
    <property type="evidence" value="ECO:0007669"/>
    <property type="project" value="UniProtKB-EC"/>
</dbReference>
<dbReference type="Pfam" id="PF00975">
    <property type="entry name" value="Thioesterase"/>
    <property type="match status" value="1"/>
</dbReference>
<evidence type="ECO:0000259" key="60">
    <source>
        <dbReference type="PROSITE" id="PS50075"/>
    </source>
</evidence>
<dbReference type="PANTHER" id="PTHR43775:SF51">
    <property type="entry name" value="INACTIVE PHENOLPHTHIOCEROL SYNTHESIS POLYKETIDE SYNTHASE TYPE I PKS1-RELATED"/>
    <property type="match status" value="1"/>
</dbReference>
<dbReference type="Pfam" id="PF00698">
    <property type="entry name" value="Acyl_transf_1"/>
    <property type="match status" value="3"/>
</dbReference>
<dbReference type="InterPro" id="IPR036299">
    <property type="entry name" value="Polyketide_synth_docking_sf"/>
</dbReference>
<dbReference type="Pfam" id="PF16197">
    <property type="entry name" value="KAsynt_C_assoc"/>
    <property type="match status" value="3"/>
</dbReference>
<comment type="catalytic activity">
    <reaction evidence="16">
        <text>(3R)-hydroxydecanoyl-[ACP] = (2E)-decenoyl-[ACP] + H2O</text>
        <dbReference type="Rhea" id="RHEA:41860"/>
        <dbReference type="Rhea" id="RHEA-COMP:9638"/>
        <dbReference type="Rhea" id="RHEA-COMP:9639"/>
        <dbReference type="ChEBI" id="CHEBI:15377"/>
        <dbReference type="ChEBI" id="CHEBI:78466"/>
        <dbReference type="ChEBI" id="CHEBI:78467"/>
    </reaction>
    <physiologicalReaction direction="left-to-right" evidence="16">
        <dbReference type="Rhea" id="RHEA:41861"/>
    </physiologicalReaction>
</comment>
<evidence type="ECO:0000256" key="59">
    <source>
        <dbReference type="SAM" id="MobiDB-lite"/>
    </source>
</evidence>
<evidence type="ECO:0000256" key="54">
    <source>
        <dbReference type="ARBA" id="ARBA00060158"/>
    </source>
</evidence>
<comment type="catalytic activity">
    <reaction evidence="15">
        <text>(3R)-hydroxyhexanoyl-[ACP] = (2E)-hexenoyl-[ACP] + H2O</text>
        <dbReference type="Rhea" id="RHEA:41828"/>
        <dbReference type="Rhea" id="RHEA-COMP:9630"/>
        <dbReference type="Rhea" id="RHEA-COMP:9631"/>
        <dbReference type="ChEBI" id="CHEBI:15377"/>
        <dbReference type="ChEBI" id="CHEBI:78457"/>
        <dbReference type="ChEBI" id="CHEBI:78458"/>
    </reaction>
    <physiologicalReaction direction="left-to-right" evidence="15">
        <dbReference type="Rhea" id="RHEA:41829"/>
    </physiologicalReaction>
</comment>
<evidence type="ECO:0000256" key="30">
    <source>
        <dbReference type="ARBA" id="ARBA00047810"/>
    </source>
</evidence>
<evidence type="ECO:0000259" key="61">
    <source>
        <dbReference type="PROSITE" id="PS52004"/>
    </source>
</evidence>
<reference evidence="63 64" key="1">
    <citation type="submission" date="2016-12" db="EMBL/GenBank/DDBJ databases">
        <title>The draft genome sequence of Actinophytocola sp. 11-183.</title>
        <authorList>
            <person name="Wang W."/>
            <person name="Yuan L."/>
        </authorList>
    </citation>
    <scope>NUCLEOTIDE SEQUENCE [LARGE SCALE GENOMIC DNA]</scope>
    <source>
        <strain evidence="63 64">11-183</strain>
    </source>
</reference>
<evidence type="ECO:0000256" key="2">
    <source>
        <dbReference type="ARBA" id="ARBA00005189"/>
    </source>
</evidence>
<dbReference type="Proteomes" id="UP000185596">
    <property type="component" value="Unassembled WGS sequence"/>
</dbReference>
<comment type="catalytic activity">
    <reaction evidence="17">
        <text>a (3R)-hydroxyacyl-[ACP] = a (2E)-enoyl-[ACP] + H2O</text>
        <dbReference type="Rhea" id="RHEA:13097"/>
        <dbReference type="Rhea" id="RHEA-COMP:9925"/>
        <dbReference type="Rhea" id="RHEA-COMP:9945"/>
        <dbReference type="ChEBI" id="CHEBI:15377"/>
        <dbReference type="ChEBI" id="CHEBI:78784"/>
        <dbReference type="ChEBI" id="CHEBI:78827"/>
        <dbReference type="EC" id="4.2.1.59"/>
    </reaction>
    <physiologicalReaction direction="left-to-right" evidence="17">
        <dbReference type="Rhea" id="RHEA:13098"/>
    </physiologicalReaction>
</comment>
<comment type="catalytic activity">
    <reaction evidence="18">
        <text>(3R)-hydroxytetradecanoyl-[ACP] = (2E)-tetradecenoyl-[ACP] + H2O</text>
        <dbReference type="Rhea" id="RHEA:41892"/>
        <dbReference type="Rhea" id="RHEA-COMP:9646"/>
        <dbReference type="Rhea" id="RHEA-COMP:9647"/>
        <dbReference type="ChEBI" id="CHEBI:15377"/>
        <dbReference type="ChEBI" id="CHEBI:78474"/>
        <dbReference type="ChEBI" id="CHEBI:78475"/>
    </reaction>
    <physiologicalReaction direction="left-to-right" evidence="18">
        <dbReference type="Rhea" id="RHEA:41893"/>
    </physiologicalReaction>
</comment>
<dbReference type="SUPFAM" id="SSF53901">
    <property type="entry name" value="Thiolase-like"/>
    <property type="match status" value="3"/>
</dbReference>
<dbReference type="InterPro" id="IPR001031">
    <property type="entry name" value="Thioesterase"/>
</dbReference>
<evidence type="ECO:0000256" key="10">
    <source>
        <dbReference type="ARBA" id="ARBA00023239"/>
    </source>
</evidence>
<dbReference type="InterPro" id="IPR016035">
    <property type="entry name" value="Acyl_Trfase/lysoPLipase"/>
</dbReference>
<evidence type="ECO:0000256" key="14">
    <source>
        <dbReference type="ARBA" id="ARBA00023351"/>
    </source>
</evidence>
<feature type="domain" description="Ketosynthase family 3 (KS3)" evidence="61">
    <location>
        <begin position="37"/>
        <end position="460"/>
    </location>
</feature>
<comment type="catalytic activity">
    <reaction evidence="26">
        <text>3-oxodecanoyl-[ACP] + NADPH + H(+) = (3R)-hydroxydecanoyl-[ACP] + NADP(+)</text>
        <dbReference type="Rhea" id="RHEA:41856"/>
        <dbReference type="Rhea" id="RHEA-COMP:9637"/>
        <dbReference type="Rhea" id="RHEA-COMP:9638"/>
        <dbReference type="ChEBI" id="CHEBI:15378"/>
        <dbReference type="ChEBI" id="CHEBI:57783"/>
        <dbReference type="ChEBI" id="CHEBI:58349"/>
        <dbReference type="ChEBI" id="CHEBI:78464"/>
        <dbReference type="ChEBI" id="CHEBI:78466"/>
    </reaction>
    <physiologicalReaction direction="left-to-right" evidence="26">
        <dbReference type="Rhea" id="RHEA:41857"/>
    </physiologicalReaction>
</comment>
<dbReference type="InterPro" id="IPR016036">
    <property type="entry name" value="Malonyl_transacylase_ACP-bd"/>
</dbReference>
<keyword evidence="8" id="KW-0663">Pyridoxal phosphate</keyword>
<comment type="catalytic activity">
    <reaction evidence="33">
        <text>acetyl-[ACP] + malonyl-[ACP] + H(+) = 3-oxobutanoyl-[ACP] + holo-[ACP] + CO2</text>
        <dbReference type="Rhea" id="RHEA:41800"/>
        <dbReference type="Rhea" id="RHEA-COMP:9621"/>
        <dbReference type="Rhea" id="RHEA-COMP:9623"/>
        <dbReference type="Rhea" id="RHEA-COMP:9625"/>
        <dbReference type="Rhea" id="RHEA-COMP:9685"/>
        <dbReference type="ChEBI" id="CHEBI:15378"/>
        <dbReference type="ChEBI" id="CHEBI:16526"/>
        <dbReference type="ChEBI" id="CHEBI:64479"/>
        <dbReference type="ChEBI" id="CHEBI:78446"/>
        <dbReference type="ChEBI" id="CHEBI:78449"/>
        <dbReference type="ChEBI" id="CHEBI:78450"/>
    </reaction>
    <physiologicalReaction direction="left-to-right" evidence="33">
        <dbReference type="Rhea" id="RHEA:41801"/>
    </physiologicalReaction>
</comment>
<evidence type="ECO:0000256" key="6">
    <source>
        <dbReference type="ARBA" id="ARBA00022737"/>
    </source>
</evidence>
<keyword evidence="12" id="KW-0012">Acyltransferase</keyword>
<evidence type="ECO:0000256" key="34">
    <source>
        <dbReference type="ARBA" id="ARBA00048051"/>
    </source>
</evidence>
<evidence type="ECO:0000256" key="4">
    <source>
        <dbReference type="ARBA" id="ARBA00022553"/>
    </source>
</evidence>
<evidence type="ECO:0000256" key="31">
    <source>
        <dbReference type="ARBA" id="ARBA00047897"/>
    </source>
</evidence>
<dbReference type="SUPFAM" id="SSF55048">
    <property type="entry name" value="Probable ACP-binding domain of malonyl-CoA ACP transacylase"/>
    <property type="match status" value="3"/>
</dbReference>
<feature type="domain" description="PKS/mFAS DH" evidence="62">
    <location>
        <begin position="892"/>
        <end position="1163"/>
    </location>
</feature>
<dbReference type="InterPro" id="IPR006162">
    <property type="entry name" value="Ppantetheine_attach_site"/>
</dbReference>
<dbReference type="InterPro" id="IPR013968">
    <property type="entry name" value="PKS_KR"/>
</dbReference>
<dbReference type="Gene3D" id="3.30.70.3290">
    <property type="match status" value="3"/>
</dbReference>
<comment type="subunit">
    <text evidence="56">Homodimer. Erythronolide synthase is composed of EryAI, EryAII and EryAIII multimodular (2 modules) polypeptides each coding for a functional synthase subunit which participates in 2 of the six FAS-like elongation steps required for formation of the polyketide. Module 1, 2, 3, 4, 5, and 6 participating in biosynthesis steps 1, 2, 3, 4, 5, and 6, respectively.</text>
</comment>
<comment type="catalytic activity">
    <reaction evidence="36">
        <text>tetradecanoyl-[ACP] + H2O = tetradecanoate + holo-[ACP] + H(+)</text>
        <dbReference type="Rhea" id="RHEA:30123"/>
        <dbReference type="Rhea" id="RHEA-COMP:9648"/>
        <dbReference type="Rhea" id="RHEA-COMP:9685"/>
        <dbReference type="ChEBI" id="CHEBI:15377"/>
        <dbReference type="ChEBI" id="CHEBI:15378"/>
        <dbReference type="ChEBI" id="CHEBI:30807"/>
        <dbReference type="ChEBI" id="CHEBI:64479"/>
        <dbReference type="ChEBI" id="CHEBI:78477"/>
        <dbReference type="EC" id="3.1.2.14"/>
    </reaction>
    <physiologicalReaction direction="left-to-right" evidence="36">
        <dbReference type="Rhea" id="RHEA:30124"/>
    </physiologicalReaction>
</comment>
<dbReference type="InterPro" id="IPR009081">
    <property type="entry name" value="PP-bd_ACP"/>
</dbReference>
<evidence type="ECO:0000256" key="9">
    <source>
        <dbReference type="ARBA" id="ARBA00023194"/>
    </source>
</evidence>
<dbReference type="PANTHER" id="PTHR43775">
    <property type="entry name" value="FATTY ACID SYNTHASE"/>
    <property type="match status" value="1"/>
</dbReference>
<comment type="function">
    <text evidence="22">Fatty acid synthetase is a multifunctional enzyme that catalyzes the de novo biosynthesis of long-chain saturated fatty acids starting from acetyl-CoA and malonyl-CoA in the presence of NADPH. This multifunctional protein contains 7 catalytic activities and a site for the binding of the prosthetic group 4'-phosphopantetheine of the acyl carrier protein ([ACP]) domain.</text>
</comment>
<dbReference type="InterPro" id="IPR049552">
    <property type="entry name" value="PKS_DH_N"/>
</dbReference>
<organism evidence="63 64">
    <name type="scientific">Actinophytocola xanthii</name>
    <dbReference type="NCBI Taxonomy" id="1912961"/>
    <lineage>
        <taxon>Bacteria</taxon>
        <taxon>Bacillati</taxon>
        <taxon>Actinomycetota</taxon>
        <taxon>Actinomycetes</taxon>
        <taxon>Pseudonocardiales</taxon>
        <taxon>Pseudonocardiaceae</taxon>
    </lineage>
</organism>
<evidence type="ECO:0000256" key="52">
    <source>
        <dbReference type="ARBA" id="ARBA00049533"/>
    </source>
</evidence>
<evidence type="ECO:0000256" key="43">
    <source>
        <dbReference type="ARBA" id="ARBA00048935"/>
    </source>
</evidence>
<dbReference type="GO" id="GO:0033068">
    <property type="term" value="P:macrolide biosynthetic process"/>
    <property type="evidence" value="ECO:0007669"/>
    <property type="project" value="UniProtKB-ARBA"/>
</dbReference>
<comment type="catalytic activity">
    <reaction evidence="48">
        <text>3-oxohexadecanoyl-[ACP] + NADPH + H(+) = (3R)-hydroxyhexadecanoyl-[ACP] + NADP(+)</text>
        <dbReference type="Rhea" id="RHEA:41904"/>
        <dbReference type="Rhea" id="RHEA-COMP:9649"/>
        <dbReference type="Rhea" id="RHEA-COMP:9650"/>
        <dbReference type="ChEBI" id="CHEBI:15378"/>
        <dbReference type="ChEBI" id="CHEBI:57783"/>
        <dbReference type="ChEBI" id="CHEBI:58349"/>
        <dbReference type="ChEBI" id="CHEBI:78478"/>
        <dbReference type="ChEBI" id="CHEBI:78480"/>
    </reaction>
    <physiologicalReaction direction="left-to-right" evidence="48">
        <dbReference type="Rhea" id="RHEA:41905"/>
    </physiologicalReaction>
</comment>
<evidence type="ECO:0000256" key="33">
    <source>
        <dbReference type="ARBA" id="ARBA00047961"/>
    </source>
</evidence>
<comment type="pathway">
    <text evidence="2">Lipid metabolism.</text>
</comment>
<dbReference type="InterPro" id="IPR020841">
    <property type="entry name" value="PKS_Beta-ketoAc_synthase_dom"/>
</dbReference>
<dbReference type="GO" id="GO:0016297">
    <property type="term" value="F:fatty acyl-[ACP] hydrolase activity"/>
    <property type="evidence" value="ECO:0007669"/>
    <property type="project" value="UniProtKB-EC"/>
</dbReference>
<dbReference type="Gene3D" id="3.40.50.1820">
    <property type="entry name" value="alpha/beta hydrolase"/>
    <property type="match status" value="1"/>
</dbReference>
<feature type="domain" description="Ketosynthase family 3 (KS3)" evidence="61">
    <location>
        <begin position="3520"/>
        <end position="3952"/>
    </location>
</feature>
<dbReference type="Pfam" id="PF08990">
    <property type="entry name" value="Docking"/>
    <property type="match status" value="1"/>
</dbReference>
<evidence type="ECO:0000256" key="28">
    <source>
        <dbReference type="ARBA" id="ARBA00047500"/>
    </source>
</evidence>
<comment type="catalytic activity">
    <reaction evidence="30">
        <text>(2E)-hexadecenoyl-[ACP] + NADPH + H(+) = hexadecanoyl-[ACP] + NADP(+)</text>
        <dbReference type="Rhea" id="RHEA:41912"/>
        <dbReference type="Rhea" id="RHEA-COMP:9651"/>
        <dbReference type="Rhea" id="RHEA-COMP:9652"/>
        <dbReference type="ChEBI" id="CHEBI:15378"/>
        <dbReference type="ChEBI" id="CHEBI:57783"/>
        <dbReference type="ChEBI" id="CHEBI:58349"/>
        <dbReference type="ChEBI" id="CHEBI:78481"/>
        <dbReference type="ChEBI" id="CHEBI:78483"/>
    </reaction>
    <physiologicalReaction direction="left-to-right" evidence="30">
        <dbReference type="Rhea" id="RHEA:41913"/>
    </physiologicalReaction>
</comment>
<evidence type="ECO:0000256" key="5">
    <source>
        <dbReference type="ARBA" id="ARBA00022679"/>
    </source>
</evidence>
<dbReference type="SMART" id="SM00825">
    <property type="entry name" value="PKS_KS"/>
    <property type="match status" value="3"/>
</dbReference>
<dbReference type="InterPro" id="IPR057326">
    <property type="entry name" value="KR_dom"/>
</dbReference>
<evidence type="ECO:0000256" key="48">
    <source>
        <dbReference type="ARBA" id="ARBA00049414"/>
    </source>
</evidence>
<sequence>MDTSQDTEQRLREYLKRATVDLRQARRRLAEAEDRAGEPIAIVGMACRYPGGVRSPEDLWRLVAAGGDATSEFPTDRGWDPDLHDPDPDRAGHTYTTRGGFLDDVGRFDAELFGISPREALAMDPQQRQLLEVSWEAVERAGIDPLSLRGTPTGVFAGAMVQDYASRFAVPPEGFEGYLGNGNSGAMASGRVAYTLGLEGPAVTLDTACSSSLVAVHLAAQALRQGECGLALTGGVTVMSTPALFLEFSRQRGLAPDGRCKPFSAGADGTGWAEGVGVLVLERLSEARRHGRRVLAVVRGSAVNSDGASSGLTAPNGPSQQRVIRRALTVAGLSPSDVDVVEAHGTGTTLGDPIEAQALLATYGQDRDRPLLLGAVKANLGHTQAAAGVAGIIKLAMAMRHGVVPPTPHLTEPTPRVDWSEGAVSLVTEALPWPERDAPRRAGVSAFGASGTNAHLVLEQAPPADALDPPAGAAVVPWPLSGHTPEALRAQAAGLAGVTADPAEIGLALATARAALEHRAVLVAGPDQRANALAALADGLPHPDVVTGQAPGDPREAVFVFPGQGSQWVGMAVDLLDHPVFAARFDECATALSSYVDWDLREVLRDESALARVDVVQPALWAVMVSLAAVWRHHGVKPAAVVGHSQGEIAAACVAGVLSLEDGARVVALRSRALARIAGRGGMVSVPLPVGEVDLSGGLSVAAVNGPGSTVVSGPPAALAAVLDRYERARRVPVDYASHSVQVAELREELLTALAPVSPRPGQIPFHSTVTGARESRLDAEYWYRNLRETVRFADVTTELAAHGPAFVEVSPHPVLTVGLQETVDAAGADAVVLGTLRRDEPGPRRLLASFAEAHTRGVPVDWRPAFSGARPADLPTYPFGGDRYWLTEGPARGVLDRVEDLADGGLLLSGTLTHRTHPWLPDHAVDGTVLFPGTGMLELAAAAGDRVGCPRVEELALLAPLPVPAEATVTLQVTVGGADDAGRRSLRVHARPSPDDPWTRHATGTLAPQAGAPAPAPAEWPPAGAEPVVLDGLYERLADGGLGYGPAFRGLRAAWRHDDWVLAEVALPDGLSPEGFLLHPALVDAALQAVGLGGFLDQPDVPLLPFAITGAAVHATGATALRVMVTAAGRDAVRLALFDTAGRAVATVDSLVLRPMPRTTAAWRDALYRVDWVPAAPGSGEVPPHEVVECGSVHHALTLLRERLADPDATGPLVVLTRGAVAARPAELPDLAAAAVWGLVRSAQTENPGRFVLVDLEAGTDPAEPVARVLAADEPQVAVRDGAMFVPRLSRARDLLVVEPGSRLAAGAGGSLDDLHLVPSGEVEPGPGQVRLDVRAAGLNFRDVLIALDLYPGEPVLGAEAAGVVTAVGQGVVDLAPGDRVFGLVPGAFARSAVVDRRLLARVPRDWTFAEAASVPVVFLSAYYALRDLADLRAGETVLVHAAAGGVGMAATQLARHLGAHVLGTASPAKWAATGLDETCLASSREPGFADAFRGLVGERGVDVVLNSLTGPFVDESLRLLAAGGRFVELGRTDLRDPADLPDVRYRAFELFEAGPDRIAEMLTELLALFERGVLAPLPLRTWDLGRGREALRHLRQGENVGKVVLTVPAPLDPDGTVLVTGGTGTLGGLLARHLVTAHGCRHLLLTSLSGRDGTDLAGELTALGARVRVRRCDVSDRDALAALVASVPAEHPLTAVVHTAGALDDGVLETLTPAHLDRVFAPKADAAEHLAELTRDHDLAAFVLFSSAAATMGSAGQGNYAAANAVLDALALRLRAAGRPATAVAWGLWEPRSGMTAGLDATDRERMRRAGAAPLSTADGMALFDAALAVAEPTLVATRIDLSAVRARAATDGVPALLRGLVPVRGERRTAGSATGGLAALPPAELARALTDLVRTHVAATLGHGSPDAVPDRKPFREQGFDSLTAVELRNRLGAATGLRLPATLVFDHPTPTALVTHLTAELTGAAADAGAPTPARAADDDPIAIVALSCRFPGGVGTPEELWRLLADGGDAIGPFPTDRGWDPDPRATVRAGGFLPDAALFDAGFFGIAPREALASDPQQRLLLEASWELLERAGIDPATLRGTRTGVYVGAAYNDYGTGMFDAEEDLTGYVVTGNSGSVVSGRISYTFGFEGPSVTVDTACSSSLVALHLAVRALRAGECSLALAGGVTVMATPNSFVEFGRQGGMAPDGRCKAFAAAADGFGAAEGLGLVLVERLSDARANGHPVLALVRGSAVNSDGASNGLTAPNGPSQRRVIQLALADAGLQPSDVDAVEAHGTGTTLGDPIEAGALLETYGTDRERPLWLGSVKSNLGHSQFAAGVAGVLKVVLALRNGLLPRTLHVDEPSPHVDWSAGEVRLLTAPVPWPAGERPRRAGVSSFGISGTNAHVLLEQAPADPPADPPTAQAGGPVPVPFSAATPAALREVAARLADHVEADEGLGPADVGHSLVSTRAALPHRAAVVAADRAGLLAGLRSFAADGSGALAGVAGADADRVVFVFAGQGGQWPGMAADLYATSPAFAAEFDACADAIAALVDFSPLAVLRGEPGAPGLDRIEVLQPVLFAVVVSLAALWRAHGVEPAAVVGQSQGEVAAAYVAGALSLRDAVAVVVLRSRLFAEELVGRGAIASVLLPVEQVRERIVPWAGRVDVAGTSGPRSATVSGEQDALAELVAACTADGIRARVLPATVASHGAQVDPLRERLLASLAGVRPRPESIPFYSTVTGDRVDPAELDAGYWFRNCREPVNLDAAVRALIRDGHRVFVEPSPHPAATLSVEQIAEDARSGTDDHAVRAVATLHRDEPGPERFAAALAQAYAHGVPVEWSAVYPGARRVPLPTYPFQRRRYWVVPGRGTGDLRAAGLAEAAHPLLSAAAGRADGGLLLTGRLGERDWLAGERLHRTLVVPAAVLLDLALYAAHRVGCQVAELTVGEPLVHRGEPVVEVSVGAPGEDGSRRLTVHTREDDEPWTCHATAVLTPEGPLAAAAPAQWPPTGARPVDVAAHYAALAAAGVEHGPAFRALRAAWAHDGETYAELRLPDDAPAGAFALHPVLLDAVLHALPADPARTPAAWRGVGVHDGEAGGVLRVRLTPAPDGTVAVAVTDTAGSPVLTVEAVTTAEPAVARLRAAGLRDQLVVPELVPAPPAPPVSDWLLVGDAPALAPRVGGASGSAAVVLAVAAPDEVPVLLCEHEESRLVVVTEDPARGLVLAAAAERPGRVQLLDLDDSPASARALPAALASTEPHLVLRDGAVLVPRLTRPALGDPRPVAAALVTGGTRAARLAEHLAARDEDQDGVVVHVADEPGEDDPLTAARAEVLAADNAAERATGQLVLCGPSGPGAAASAVRAAFDRIAERRHAAGLPTLSLTVDRELDEDLGPLLDLALTAGAPTVACLAHEPPAPPESRADDLPLAARLAALAEPDRFALVLDLVRARAAGVLGHDDATELDDSRALRELGFDSMSAVVLRDRLNRATGLRLPATTAFDHPTVRALAAHLLRELLGEPEEHTPAAAAARTDEPIAIVAMACRFPGGVRAPEDLWRLVASGTDAITPFPTDRGWDVEAVYDPEPGRPGRTYVRSGGFLDEVAGFDAEFFGISPREAVAMDPQQRLLLQSAWEVFERAGLDPTALRGEQVGVFAGTSGQDYTGALLAAGAEDAEAGGEDGTDYVITGGSASVLSGRLAYAFGFEGPAVTVDTACSSSLVAVHLAAQSLRSGECSLAVAGAAAVMATPAAFVAFSRQRGLAPDGRCKAFSAAADGTAWAEGVGTLLLERLSDARANGHPVLAVLRGSAVNSDGASNGLAAPNGRAQQRVIHTALAVAGLQPSDVDAVEAHGTGTRLGDPIEATALLATYGAERDRPLWLGSVKSNIGHTQGVSGIAGVVKTVLSMRHGLLPRTLHVDEPTPQVDWSAGAVRLLTEDVPWPRNGRPRRAGVSSFGVSGTNAHVVLEEVDQPLPPPVEPGPGPVAWPLSARTPDALAATAEALLSSVDGLRPADVAHTLTAGRAVFGTRAVVVGADPAGLAALAAGEPHPAVVRGTAVRPGPLAVLFAGQGAQRVGMGRGLYSAFGAFATAFDELCDELSGHLGTSLRAAVFDGPAEALRGTALAQAALFAVEAATAELLRSFGVRPDYLLGHSVGELAAVHAAGVLSTEDACALVAARGRLMAALPAGGAMLAVQATETEVVDSINGHAVSLAAVNGPESVVVSGDVVGVAALAEQWRARSRRTRLLEVSHAFHSAAVEPVLTELAEVAAGLTFHEPLVPIVSTLTGRLAGPELTSPGYWPEQARSPVRFLDAVRTLVGQGVRTFLDAGPDGTLAAAAREAVGPEGGGEFVPCLRADRPEPEALTAALARLHVTGRAVDWAAFHAPHRPRHVDLPTYPFRTRRFWLRVAEGAPAERETGGDLLSVVRAEAAAVLGHGSRADVPADRGFLELGFDSLTAAELTSRLAAAVGRPVPTVAVFDHPTPAALAEHLGALADERDEPASGPEPTVNGPFQAMFTRAIESSRTGEFMDFLDAASRFRTEFTDPAGVGAEPVTITSGPADRTALVCLPGFIGMPGPQQFTRFAAPFRAEREVTVLRHPGFAPGEPVPADPGVLIRLHAEWIERHHGDRPFALVGLSSGGLVAQAVAGHLERAGVRPEGVVLLDTFGPHLDHLVDVLLPEFAVRLHDAHVAMGYGAADDWLTAMGRYVGFDWRVEELTTPVLFLRASEPMIEWTHEGDWRTSWPGARSVTDVPGDHFSMMGDYAEHTAAAVARWLGKDVG</sequence>
<dbReference type="InterPro" id="IPR020807">
    <property type="entry name" value="PKS_DH"/>
</dbReference>
<dbReference type="InterPro" id="IPR042104">
    <property type="entry name" value="PKS_dehydratase_sf"/>
</dbReference>
<dbReference type="Gene3D" id="3.40.366.10">
    <property type="entry name" value="Malonyl-Coenzyme A Acyl Carrier Protein, domain 2"/>
    <property type="match status" value="3"/>
</dbReference>
<protein>
    <submittedName>
        <fullName evidence="63">Uncharacterized protein</fullName>
    </submittedName>
</protein>
<dbReference type="GO" id="GO:0008270">
    <property type="term" value="F:zinc ion binding"/>
    <property type="evidence" value="ECO:0007669"/>
    <property type="project" value="InterPro"/>
</dbReference>
<dbReference type="InterPro" id="IPR015083">
    <property type="entry name" value="NorB/c/GfsB-D-like_docking"/>
</dbReference>
<dbReference type="FunFam" id="3.40.366.10:FF:000002">
    <property type="entry name" value="Probable polyketide synthase 2"/>
    <property type="match status" value="1"/>
</dbReference>
<dbReference type="InterPro" id="IPR013154">
    <property type="entry name" value="ADH-like_N"/>
</dbReference>
<dbReference type="SUPFAM" id="SSF101173">
    <property type="entry name" value="Docking domain B of the erythromycin polyketide synthase (DEBS)"/>
    <property type="match status" value="1"/>
</dbReference>
<dbReference type="InterPro" id="IPR020843">
    <property type="entry name" value="ER"/>
</dbReference>
<dbReference type="InterPro" id="IPR032821">
    <property type="entry name" value="PKS_assoc"/>
</dbReference>
<evidence type="ECO:0000256" key="57">
    <source>
        <dbReference type="PROSITE-ProRule" id="PRU01363"/>
    </source>
</evidence>
<dbReference type="GO" id="GO:0019171">
    <property type="term" value="F:(3R)-hydroxyacyl-[acyl-carrier-protein] dehydratase activity"/>
    <property type="evidence" value="ECO:0007669"/>
    <property type="project" value="UniProtKB-EC"/>
</dbReference>
<feature type="domain" description="Carrier" evidence="60">
    <location>
        <begin position="3428"/>
        <end position="3503"/>
    </location>
</feature>
<feature type="domain" description="PKS/mFAS DH" evidence="62">
    <location>
        <begin position="2871"/>
        <end position="3144"/>
    </location>
</feature>
<dbReference type="InterPro" id="IPR018201">
    <property type="entry name" value="Ketoacyl_synth_AS"/>
</dbReference>
<comment type="catalytic activity">
    <reaction evidence="25">
        <text>a (3R)-hydroxyacyl-[ACP] + NADP(+) = a 3-oxoacyl-[ACP] + NADPH + H(+)</text>
        <dbReference type="Rhea" id="RHEA:17397"/>
        <dbReference type="Rhea" id="RHEA-COMP:9916"/>
        <dbReference type="Rhea" id="RHEA-COMP:9945"/>
        <dbReference type="ChEBI" id="CHEBI:15378"/>
        <dbReference type="ChEBI" id="CHEBI:57783"/>
        <dbReference type="ChEBI" id="CHEBI:58349"/>
        <dbReference type="ChEBI" id="CHEBI:78776"/>
        <dbReference type="ChEBI" id="CHEBI:78827"/>
        <dbReference type="EC" id="1.1.1.100"/>
    </reaction>
    <physiologicalReaction direction="right-to-left" evidence="25">
        <dbReference type="Rhea" id="RHEA:17399"/>
    </physiologicalReaction>
</comment>
<gene>
    <name evidence="63" type="ORF">BU204_06430</name>
</gene>
<comment type="catalytic activity">
    <reaction evidence="20">
        <text>(3R)-hydroxyhexadecanoyl-[ACP] = (2E)-hexadecenoyl-[ACP] + H2O</text>
        <dbReference type="Rhea" id="RHEA:41908"/>
        <dbReference type="Rhea" id="RHEA-COMP:9650"/>
        <dbReference type="Rhea" id="RHEA-COMP:9651"/>
        <dbReference type="ChEBI" id="CHEBI:15377"/>
        <dbReference type="ChEBI" id="CHEBI:78480"/>
        <dbReference type="ChEBI" id="CHEBI:78481"/>
    </reaction>
    <physiologicalReaction direction="left-to-right" evidence="20">
        <dbReference type="Rhea" id="RHEA:41909"/>
    </physiologicalReaction>
</comment>
<comment type="catalytic activity">
    <reaction evidence="37">
        <text>(2E)-octenoyl-[ACP] + NADPH + H(+) = octanoyl-[ACP] + NADP(+)</text>
        <dbReference type="Rhea" id="RHEA:41848"/>
        <dbReference type="Rhea" id="RHEA-COMP:9635"/>
        <dbReference type="Rhea" id="RHEA-COMP:9636"/>
        <dbReference type="ChEBI" id="CHEBI:15378"/>
        <dbReference type="ChEBI" id="CHEBI:57783"/>
        <dbReference type="ChEBI" id="CHEBI:58349"/>
        <dbReference type="ChEBI" id="CHEBI:78462"/>
        <dbReference type="ChEBI" id="CHEBI:78463"/>
    </reaction>
    <physiologicalReaction direction="left-to-right" evidence="37">
        <dbReference type="Rhea" id="RHEA:41849"/>
    </physiologicalReaction>
</comment>
<feature type="region of interest" description="N-terminal hotdog fold" evidence="57">
    <location>
        <begin position="892"/>
        <end position="1014"/>
    </location>
</feature>
<comment type="catalytic activity">
    <reaction evidence="50">
        <text>butanoyl-[ACP] + malonyl-[ACP] + H(+) = 3-oxohexanoyl-[ACP] + holo-[ACP] + CO2</text>
        <dbReference type="Rhea" id="RHEA:41820"/>
        <dbReference type="Rhea" id="RHEA-COMP:9623"/>
        <dbReference type="Rhea" id="RHEA-COMP:9628"/>
        <dbReference type="Rhea" id="RHEA-COMP:9629"/>
        <dbReference type="Rhea" id="RHEA-COMP:9685"/>
        <dbReference type="ChEBI" id="CHEBI:15378"/>
        <dbReference type="ChEBI" id="CHEBI:16526"/>
        <dbReference type="ChEBI" id="CHEBI:64479"/>
        <dbReference type="ChEBI" id="CHEBI:78449"/>
        <dbReference type="ChEBI" id="CHEBI:78454"/>
        <dbReference type="ChEBI" id="CHEBI:78456"/>
    </reaction>
    <physiologicalReaction direction="left-to-right" evidence="50">
        <dbReference type="Rhea" id="RHEA:41821"/>
    </physiologicalReaction>
</comment>
<feature type="region of interest" description="N-terminal hotdog fold" evidence="57">
    <location>
        <begin position="2871"/>
        <end position="2986"/>
    </location>
</feature>
<evidence type="ECO:0000256" key="15">
    <source>
        <dbReference type="ARBA" id="ARBA00023373"/>
    </source>
</evidence>
<dbReference type="InterPro" id="IPR049900">
    <property type="entry name" value="PKS_mFAS_DH"/>
</dbReference>
<comment type="catalytic activity">
    <reaction evidence="43">
        <text>3-oxotetradecanoyl-[ACP] + NADPH + H(+) = (3R)-hydroxytetradecanoyl-[ACP] + NADP(+)</text>
        <dbReference type="Rhea" id="RHEA:41888"/>
        <dbReference type="Rhea" id="RHEA-COMP:9645"/>
        <dbReference type="Rhea" id="RHEA-COMP:9646"/>
        <dbReference type="ChEBI" id="CHEBI:15378"/>
        <dbReference type="ChEBI" id="CHEBI:57783"/>
        <dbReference type="ChEBI" id="CHEBI:58349"/>
        <dbReference type="ChEBI" id="CHEBI:78473"/>
        <dbReference type="ChEBI" id="CHEBI:78474"/>
    </reaction>
    <physiologicalReaction direction="left-to-right" evidence="43">
        <dbReference type="Rhea" id="RHEA:41889"/>
    </physiologicalReaction>
</comment>
<keyword evidence="64" id="KW-1185">Reference proteome</keyword>
<dbReference type="GO" id="GO:0004312">
    <property type="term" value="F:fatty acid synthase activity"/>
    <property type="evidence" value="ECO:0007669"/>
    <property type="project" value="TreeGrafter"/>
</dbReference>
<keyword evidence="9" id="KW-0045">Antibiotic biosynthesis</keyword>
<dbReference type="SUPFAM" id="SSF52151">
    <property type="entry name" value="FabD/lysophospholipase-like"/>
    <property type="match status" value="3"/>
</dbReference>
<dbReference type="InterPro" id="IPR036736">
    <property type="entry name" value="ACP-like_sf"/>
</dbReference>
<dbReference type="InterPro" id="IPR014031">
    <property type="entry name" value="Ketoacyl_synth_C"/>
</dbReference>
<evidence type="ECO:0000256" key="21">
    <source>
        <dbReference type="ARBA" id="ARBA00023402"/>
    </source>
</evidence>
<feature type="region of interest" description="C-terminal hotdog fold" evidence="57">
    <location>
        <begin position="1026"/>
        <end position="1163"/>
    </location>
</feature>
<evidence type="ECO:0000256" key="38">
    <source>
        <dbReference type="ARBA" id="ARBA00048506"/>
    </source>
</evidence>
<evidence type="ECO:0000256" key="32">
    <source>
        <dbReference type="ARBA" id="ARBA00047953"/>
    </source>
</evidence>
<comment type="catalytic activity">
    <reaction evidence="38">
        <text>a fatty acyl-[ACP] + malonyl-[ACP] + H(+) = a 3-oxoacyl-[ACP] + holo-[ACP] + CO2</text>
        <dbReference type="Rhea" id="RHEA:22836"/>
        <dbReference type="Rhea" id="RHEA-COMP:9623"/>
        <dbReference type="Rhea" id="RHEA-COMP:9685"/>
        <dbReference type="Rhea" id="RHEA-COMP:9916"/>
        <dbReference type="Rhea" id="RHEA-COMP:14125"/>
        <dbReference type="ChEBI" id="CHEBI:15378"/>
        <dbReference type="ChEBI" id="CHEBI:16526"/>
        <dbReference type="ChEBI" id="CHEBI:64479"/>
        <dbReference type="ChEBI" id="CHEBI:78449"/>
        <dbReference type="ChEBI" id="CHEBI:78776"/>
        <dbReference type="ChEBI" id="CHEBI:138651"/>
        <dbReference type="EC" id="2.3.1.41"/>
    </reaction>
    <physiologicalReaction direction="left-to-right" evidence="38">
        <dbReference type="Rhea" id="RHEA:22837"/>
    </physiologicalReaction>
</comment>
<evidence type="ECO:0000256" key="7">
    <source>
        <dbReference type="ARBA" id="ARBA00022799"/>
    </source>
</evidence>
<dbReference type="GO" id="GO:0047879">
    <property type="term" value="F:erythronolide synthase activity"/>
    <property type="evidence" value="ECO:0007669"/>
    <property type="project" value="UniProtKB-EC"/>
</dbReference>
<dbReference type="SMART" id="SM00823">
    <property type="entry name" value="PKS_PP"/>
    <property type="match status" value="3"/>
</dbReference>
<evidence type="ECO:0000256" key="35">
    <source>
        <dbReference type="ARBA" id="ARBA00048281"/>
    </source>
</evidence>
<comment type="catalytic activity">
    <reaction evidence="32">
        <text>3-oxobutanoyl-[ACP] + NADPH + H(+) = (3R)-hydroxybutanoyl-[ACP] + NADP(+)</text>
        <dbReference type="Rhea" id="RHEA:41804"/>
        <dbReference type="Rhea" id="RHEA-COMP:9625"/>
        <dbReference type="Rhea" id="RHEA-COMP:9626"/>
        <dbReference type="ChEBI" id="CHEBI:15378"/>
        <dbReference type="ChEBI" id="CHEBI:57783"/>
        <dbReference type="ChEBI" id="CHEBI:58349"/>
        <dbReference type="ChEBI" id="CHEBI:78450"/>
        <dbReference type="ChEBI" id="CHEBI:78451"/>
    </reaction>
    <physiologicalReaction direction="left-to-right" evidence="32">
        <dbReference type="Rhea" id="RHEA:41805"/>
    </physiologicalReaction>
</comment>
<dbReference type="InterPro" id="IPR020806">
    <property type="entry name" value="PKS_PP-bd"/>
</dbReference>
<dbReference type="EMBL" id="MSIE01000007">
    <property type="protein sequence ID" value="OLF18572.1"/>
    <property type="molecule type" value="Genomic_DNA"/>
</dbReference>
<comment type="catalytic activity">
    <reaction evidence="41">
        <text>holo-[ACP] + acetyl-CoA = acetyl-[ACP] + CoA</text>
        <dbReference type="Rhea" id="RHEA:41788"/>
        <dbReference type="Rhea" id="RHEA-COMP:9621"/>
        <dbReference type="Rhea" id="RHEA-COMP:9685"/>
        <dbReference type="ChEBI" id="CHEBI:57287"/>
        <dbReference type="ChEBI" id="CHEBI:57288"/>
        <dbReference type="ChEBI" id="CHEBI:64479"/>
        <dbReference type="ChEBI" id="CHEBI:78446"/>
        <dbReference type="EC" id="2.3.1.38"/>
    </reaction>
    <physiologicalReaction direction="left-to-right" evidence="41">
        <dbReference type="Rhea" id="RHEA:41789"/>
    </physiologicalReaction>
</comment>
<dbReference type="InterPro" id="IPR049551">
    <property type="entry name" value="PKS_DH_C"/>
</dbReference>
<dbReference type="Gene3D" id="3.40.50.720">
    <property type="entry name" value="NAD(P)-binding Rossmann-like Domain"/>
    <property type="match status" value="4"/>
</dbReference>
<evidence type="ECO:0000256" key="51">
    <source>
        <dbReference type="ARBA" id="ARBA00049521"/>
    </source>
</evidence>
<dbReference type="SMART" id="SM00824">
    <property type="entry name" value="PKS_TE"/>
    <property type="match status" value="1"/>
</dbReference>
<evidence type="ECO:0000256" key="1">
    <source>
        <dbReference type="ARBA" id="ARBA00001957"/>
    </source>
</evidence>
<evidence type="ECO:0000256" key="55">
    <source>
        <dbReference type="ARBA" id="ARBA00060622"/>
    </source>
</evidence>
<dbReference type="InterPro" id="IPR014043">
    <property type="entry name" value="Acyl_transferase_dom"/>
</dbReference>
<comment type="caution">
    <text evidence="63">The sequence shown here is derived from an EMBL/GenBank/DDBJ whole genome shotgun (WGS) entry which is preliminary data.</text>
</comment>
<evidence type="ECO:0000256" key="50">
    <source>
        <dbReference type="ARBA" id="ARBA00049449"/>
    </source>
</evidence>
<dbReference type="Gene3D" id="1.10.1200.10">
    <property type="entry name" value="ACP-like"/>
    <property type="match status" value="3"/>
</dbReference>
<dbReference type="InterPro" id="IPR036291">
    <property type="entry name" value="NAD(P)-bd_dom_sf"/>
</dbReference>
<comment type="catalytic activity">
    <reaction evidence="52">
        <text>octanoyl-[ACP] + malonyl-[ACP] + H(+) = 3-oxodecanoyl-[ACP] + holo-[ACP] + CO2</text>
        <dbReference type="Rhea" id="RHEA:41852"/>
        <dbReference type="Rhea" id="RHEA-COMP:9623"/>
        <dbReference type="Rhea" id="RHEA-COMP:9636"/>
        <dbReference type="Rhea" id="RHEA-COMP:9637"/>
        <dbReference type="Rhea" id="RHEA-COMP:9685"/>
        <dbReference type="ChEBI" id="CHEBI:15378"/>
        <dbReference type="ChEBI" id="CHEBI:16526"/>
        <dbReference type="ChEBI" id="CHEBI:64479"/>
        <dbReference type="ChEBI" id="CHEBI:78449"/>
        <dbReference type="ChEBI" id="CHEBI:78463"/>
        <dbReference type="ChEBI" id="CHEBI:78464"/>
    </reaction>
    <physiologicalReaction direction="left-to-right" evidence="52">
        <dbReference type="Rhea" id="RHEA:41853"/>
    </physiologicalReaction>
</comment>
<comment type="catalytic activity">
    <reaction evidence="23">
        <text>3-oxooctadecanoyl-[ACP] + NADPH + H(+) = (3R)-hydroxyoctadecanoyl-[ACP] + NADP(+)</text>
        <dbReference type="Rhea" id="RHEA:41920"/>
        <dbReference type="Rhea" id="RHEA-COMP:9653"/>
        <dbReference type="Rhea" id="RHEA-COMP:9654"/>
        <dbReference type="ChEBI" id="CHEBI:15378"/>
        <dbReference type="ChEBI" id="CHEBI:57783"/>
        <dbReference type="ChEBI" id="CHEBI:58349"/>
        <dbReference type="ChEBI" id="CHEBI:78487"/>
        <dbReference type="ChEBI" id="CHEBI:78488"/>
    </reaction>
    <physiologicalReaction direction="left-to-right" evidence="23">
        <dbReference type="Rhea" id="RHEA:41921"/>
    </physiologicalReaction>
</comment>
<comment type="catalytic activity">
    <reaction evidence="34">
        <text>hexadecanoyl-[ACP] + malonyl-[ACP] + H(+) = 3-oxooctadecanoyl-[ACP] + holo-[ACP] + CO2</text>
        <dbReference type="Rhea" id="RHEA:41916"/>
        <dbReference type="Rhea" id="RHEA-COMP:9623"/>
        <dbReference type="Rhea" id="RHEA-COMP:9652"/>
        <dbReference type="Rhea" id="RHEA-COMP:9653"/>
        <dbReference type="Rhea" id="RHEA-COMP:9685"/>
        <dbReference type="ChEBI" id="CHEBI:15378"/>
        <dbReference type="ChEBI" id="CHEBI:16526"/>
        <dbReference type="ChEBI" id="CHEBI:64479"/>
        <dbReference type="ChEBI" id="CHEBI:78449"/>
        <dbReference type="ChEBI" id="CHEBI:78483"/>
        <dbReference type="ChEBI" id="CHEBI:78487"/>
    </reaction>
    <physiologicalReaction direction="left-to-right" evidence="34">
        <dbReference type="Rhea" id="RHEA:41917"/>
    </physiologicalReaction>
</comment>
<evidence type="ECO:0000256" key="41">
    <source>
        <dbReference type="ARBA" id="ARBA00048691"/>
    </source>
</evidence>
<keyword evidence="58" id="KW-0175">Coiled coil</keyword>
<evidence type="ECO:0000256" key="40">
    <source>
        <dbReference type="ARBA" id="ARBA00048650"/>
    </source>
</evidence>
<evidence type="ECO:0000313" key="63">
    <source>
        <dbReference type="EMBL" id="OLF18572.1"/>
    </source>
</evidence>
<dbReference type="SMART" id="SM00826">
    <property type="entry name" value="PKS_DH"/>
    <property type="match status" value="2"/>
</dbReference>
<feature type="domain" description="Carrier" evidence="60">
    <location>
        <begin position="4405"/>
        <end position="4480"/>
    </location>
</feature>
<dbReference type="SUPFAM" id="SSF50129">
    <property type="entry name" value="GroES-like"/>
    <property type="match status" value="1"/>
</dbReference>
<comment type="catalytic activity">
    <reaction evidence="49">
        <text>3-oxooctanoyl-[ACP] + NADPH + H(+) = (3R)-hydroxyoctanoyl-[ACP] + NADP(+)</text>
        <dbReference type="Rhea" id="RHEA:41840"/>
        <dbReference type="Rhea" id="RHEA-COMP:9633"/>
        <dbReference type="Rhea" id="RHEA-COMP:9634"/>
        <dbReference type="ChEBI" id="CHEBI:15378"/>
        <dbReference type="ChEBI" id="CHEBI:57783"/>
        <dbReference type="ChEBI" id="CHEBI:58349"/>
        <dbReference type="ChEBI" id="CHEBI:78460"/>
        <dbReference type="ChEBI" id="CHEBI:78461"/>
    </reaction>
    <physiologicalReaction direction="left-to-right" evidence="49">
        <dbReference type="Rhea" id="RHEA:41841"/>
    </physiologicalReaction>
</comment>
<feature type="domain" description="Carrier" evidence="60">
    <location>
        <begin position="1890"/>
        <end position="1965"/>
    </location>
</feature>
<keyword evidence="5" id="KW-0808">Transferase</keyword>
<comment type="function">
    <text evidence="54">Involved in the biosynthesis of antibiotic erythromycin via the biosynthesis of its aglycone precursor, 6-deoxyerythronolide B (6-dEB).</text>
</comment>
<evidence type="ECO:0000256" key="53">
    <source>
        <dbReference type="ARBA" id="ARBA00052442"/>
    </source>
</evidence>
<comment type="catalytic activity">
    <reaction evidence="35">
        <text>(2E)-dodecenoyl-[ACP] + NADPH + H(+) = dodecanoyl-[ACP] + NADP(+)</text>
        <dbReference type="Rhea" id="RHEA:41880"/>
        <dbReference type="Rhea" id="RHEA-COMP:9643"/>
        <dbReference type="Rhea" id="RHEA-COMP:9644"/>
        <dbReference type="ChEBI" id="CHEBI:15378"/>
        <dbReference type="ChEBI" id="CHEBI:57783"/>
        <dbReference type="ChEBI" id="CHEBI:58349"/>
        <dbReference type="ChEBI" id="CHEBI:65264"/>
        <dbReference type="ChEBI" id="CHEBI:78472"/>
    </reaction>
    <physiologicalReaction direction="left-to-right" evidence="35">
        <dbReference type="Rhea" id="RHEA:41881"/>
    </physiologicalReaction>
</comment>
<keyword evidence="3" id="KW-0596">Phosphopantetheine</keyword>
<evidence type="ECO:0000256" key="22">
    <source>
        <dbReference type="ARBA" id="ARBA00023442"/>
    </source>
</evidence>
<dbReference type="FunFam" id="3.40.47.10:FF:000019">
    <property type="entry name" value="Polyketide synthase type I"/>
    <property type="match status" value="3"/>
</dbReference>
<feature type="active site" description="Proton acceptor; for dehydratase activity" evidence="57">
    <location>
        <position position="924"/>
    </location>
</feature>
<evidence type="ECO:0000256" key="27">
    <source>
        <dbReference type="ARBA" id="ARBA00047451"/>
    </source>
</evidence>
<evidence type="ECO:0000256" key="23">
    <source>
        <dbReference type="ARBA" id="ARBA00047300"/>
    </source>
</evidence>
<evidence type="ECO:0000259" key="62">
    <source>
        <dbReference type="PROSITE" id="PS52019"/>
    </source>
</evidence>
<feature type="domain" description="Ketosynthase family 3 (KS3)" evidence="61">
    <location>
        <begin position="1983"/>
        <end position="2397"/>
    </location>
</feature>
<evidence type="ECO:0000256" key="25">
    <source>
        <dbReference type="ARBA" id="ARBA00047400"/>
    </source>
</evidence>
<evidence type="ECO:0000256" key="45">
    <source>
        <dbReference type="ARBA" id="ARBA00049109"/>
    </source>
</evidence>
<comment type="catalytic activity">
    <reaction evidence="47">
        <text>3-oxododecanoyl-[ACP] + NADPH + H(+) = (3R)-hydroxydodecanoyl-[ACP] + NADP(+)</text>
        <dbReference type="Rhea" id="RHEA:41872"/>
        <dbReference type="Rhea" id="RHEA-COMP:9641"/>
        <dbReference type="Rhea" id="RHEA-COMP:9642"/>
        <dbReference type="ChEBI" id="CHEBI:15378"/>
        <dbReference type="ChEBI" id="CHEBI:57783"/>
        <dbReference type="ChEBI" id="CHEBI:58349"/>
        <dbReference type="ChEBI" id="CHEBI:78469"/>
        <dbReference type="ChEBI" id="CHEBI:78470"/>
    </reaction>
    <physiologicalReaction direction="left-to-right" evidence="47">
        <dbReference type="Rhea" id="RHEA:41873"/>
    </physiologicalReaction>
</comment>
<dbReference type="SMART" id="SM00827">
    <property type="entry name" value="PKS_AT"/>
    <property type="match status" value="3"/>
</dbReference>
<comment type="catalytic activity">
    <reaction evidence="13">
        <text>(3R)-hydroxyoctanoyl-[ACP] = (2E)-octenoyl-[ACP] + H2O</text>
        <dbReference type="Rhea" id="RHEA:41844"/>
        <dbReference type="Rhea" id="RHEA-COMP:9634"/>
        <dbReference type="Rhea" id="RHEA-COMP:9635"/>
        <dbReference type="ChEBI" id="CHEBI:15377"/>
        <dbReference type="ChEBI" id="CHEBI:78461"/>
        <dbReference type="ChEBI" id="CHEBI:78462"/>
    </reaction>
    <physiologicalReaction direction="left-to-right" evidence="13">
        <dbReference type="Rhea" id="RHEA:41845"/>
    </physiologicalReaction>
</comment>
<comment type="catalytic activity">
    <reaction evidence="44">
        <text>(2E)-octadecenoyl-[ACP] + NADPH + H(+) = octadecanoyl-[ACP] + NADP(+)</text>
        <dbReference type="Rhea" id="RHEA:41928"/>
        <dbReference type="Rhea" id="RHEA-COMP:9655"/>
        <dbReference type="Rhea" id="RHEA-COMP:9656"/>
        <dbReference type="ChEBI" id="CHEBI:15378"/>
        <dbReference type="ChEBI" id="CHEBI:57783"/>
        <dbReference type="ChEBI" id="CHEBI:58349"/>
        <dbReference type="ChEBI" id="CHEBI:78489"/>
        <dbReference type="ChEBI" id="CHEBI:78495"/>
    </reaction>
    <physiologicalReaction direction="left-to-right" evidence="44">
        <dbReference type="Rhea" id="RHEA:41929"/>
    </physiologicalReaction>
</comment>
<evidence type="ECO:0000256" key="16">
    <source>
        <dbReference type="ARBA" id="ARBA00023388"/>
    </source>
</evidence>
<dbReference type="FunFam" id="1.10.1200.10:FF:000007">
    <property type="entry name" value="Probable polyketide synthase pks17"/>
    <property type="match status" value="2"/>
</dbReference>
<dbReference type="Pfam" id="PF02801">
    <property type="entry name" value="Ketoacyl-synt_C"/>
    <property type="match status" value="3"/>
</dbReference>
<comment type="catalytic activity">
    <reaction evidence="19">
        <text>(3R)-hydroxyoctadecanoyl-[ACP] = (2E)-octadecenoyl-[ACP] + H2O</text>
        <dbReference type="Rhea" id="RHEA:41924"/>
        <dbReference type="Rhea" id="RHEA-COMP:9654"/>
        <dbReference type="Rhea" id="RHEA-COMP:9655"/>
        <dbReference type="ChEBI" id="CHEBI:15377"/>
        <dbReference type="ChEBI" id="CHEBI:78488"/>
        <dbReference type="ChEBI" id="CHEBI:78489"/>
    </reaction>
    <physiologicalReaction direction="left-to-right" evidence="19">
        <dbReference type="Rhea" id="RHEA:41925"/>
    </physiologicalReaction>
</comment>
<evidence type="ECO:0000313" key="64">
    <source>
        <dbReference type="Proteomes" id="UP000185596"/>
    </source>
</evidence>
<dbReference type="SMART" id="SM00822">
    <property type="entry name" value="PKS_KR"/>
    <property type="match status" value="1"/>
</dbReference>
<dbReference type="InterPro" id="IPR002364">
    <property type="entry name" value="Quin_OxRdtase/zeta-crystal_CS"/>
</dbReference>
<comment type="catalytic activity">
    <reaction evidence="21">
        <text>(3R)-hydroxybutanoyl-[ACP] = (2E)-butenoyl-[ACP] + H2O</text>
        <dbReference type="Rhea" id="RHEA:41808"/>
        <dbReference type="Rhea" id="RHEA-COMP:9626"/>
        <dbReference type="Rhea" id="RHEA-COMP:9627"/>
        <dbReference type="ChEBI" id="CHEBI:15377"/>
        <dbReference type="ChEBI" id="CHEBI:78451"/>
        <dbReference type="ChEBI" id="CHEBI:78453"/>
    </reaction>
    <physiologicalReaction direction="left-to-right" evidence="21">
        <dbReference type="Rhea" id="RHEA:41809"/>
    </physiologicalReaction>
</comment>
<evidence type="ECO:0000256" key="46">
    <source>
        <dbReference type="ARBA" id="ARBA00049171"/>
    </source>
</evidence>
<dbReference type="SUPFAM" id="SSF47336">
    <property type="entry name" value="ACP-like"/>
    <property type="match status" value="3"/>
</dbReference>
<dbReference type="PROSITE" id="PS50075">
    <property type="entry name" value="CARRIER"/>
    <property type="match status" value="3"/>
</dbReference>
<dbReference type="Pfam" id="PF08240">
    <property type="entry name" value="ADH_N"/>
    <property type="match status" value="1"/>
</dbReference>
<dbReference type="Pfam" id="PF08659">
    <property type="entry name" value="KR"/>
    <property type="match status" value="1"/>
</dbReference>
<keyword evidence="7" id="KW-0702">S-nitrosylation</keyword>
<comment type="catalytic activity">
    <reaction evidence="14">
        <text>(3R)-hydroxydodecanoyl-[ACP] = (2E)-dodecenoyl-[ACP] + H2O</text>
        <dbReference type="Rhea" id="RHEA:41876"/>
        <dbReference type="Rhea" id="RHEA-COMP:9642"/>
        <dbReference type="Rhea" id="RHEA-COMP:9643"/>
        <dbReference type="ChEBI" id="CHEBI:15377"/>
        <dbReference type="ChEBI" id="CHEBI:78470"/>
        <dbReference type="ChEBI" id="CHEBI:78472"/>
    </reaction>
    <physiologicalReaction direction="left-to-right" evidence="14">
        <dbReference type="Rhea" id="RHEA:41877"/>
    </physiologicalReaction>
</comment>
<dbReference type="CDD" id="cd08956">
    <property type="entry name" value="KR_3_FAS_SDR_x"/>
    <property type="match status" value="1"/>
</dbReference>
<dbReference type="GO" id="GO:0141148">
    <property type="term" value="F:enoyl-[acyl-carrier-protein] reductase (NADPH) activity"/>
    <property type="evidence" value="ECO:0007669"/>
    <property type="project" value="UniProtKB-EC"/>
</dbReference>
<dbReference type="InterPro" id="IPR055123">
    <property type="entry name" value="SpnB-like_Rossmann"/>
</dbReference>
<dbReference type="SUPFAM" id="SSF51735">
    <property type="entry name" value="NAD(P)-binding Rossmann-fold domains"/>
    <property type="match status" value="4"/>
</dbReference>
<evidence type="ECO:0000256" key="20">
    <source>
        <dbReference type="ARBA" id="ARBA00023401"/>
    </source>
</evidence>
<proteinExistence type="predicted"/>
<comment type="catalytic activity">
    <reaction evidence="39">
        <text>3-oxohexanoyl-[ACP] + NADPH + H(+) = (3R)-hydroxyhexanoyl-[ACP] + NADP(+)</text>
        <dbReference type="Rhea" id="RHEA:41824"/>
        <dbReference type="Rhea" id="RHEA-COMP:9629"/>
        <dbReference type="Rhea" id="RHEA-COMP:9630"/>
        <dbReference type="ChEBI" id="CHEBI:15378"/>
        <dbReference type="ChEBI" id="CHEBI:57783"/>
        <dbReference type="ChEBI" id="CHEBI:58349"/>
        <dbReference type="ChEBI" id="CHEBI:78456"/>
        <dbReference type="ChEBI" id="CHEBI:78457"/>
    </reaction>
    <physiologicalReaction direction="left-to-right" evidence="39">
        <dbReference type="Rhea" id="RHEA:41825"/>
    </physiologicalReaction>
</comment>
<feature type="active site" description="Proton donor; for dehydratase activity" evidence="57">
    <location>
        <position position="1085"/>
    </location>
</feature>
<dbReference type="Pfam" id="PF14765">
    <property type="entry name" value="PS-DH"/>
    <property type="match status" value="2"/>
</dbReference>
<evidence type="ECO:0000256" key="3">
    <source>
        <dbReference type="ARBA" id="ARBA00022450"/>
    </source>
</evidence>
<dbReference type="Pfam" id="PF13602">
    <property type="entry name" value="ADH_zinc_N_2"/>
    <property type="match status" value="1"/>
</dbReference>
<accession>A0A1Q8CW52</accession>
<evidence type="ECO:0000256" key="49">
    <source>
        <dbReference type="ARBA" id="ARBA00049422"/>
    </source>
</evidence>
<dbReference type="PROSITE" id="PS00606">
    <property type="entry name" value="KS3_1"/>
    <property type="match status" value="3"/>
</dbReference>
<dbReference type="InterPro" id="IPR020802">
    <property type="entry name" value="TesA-like"/>
</dbReference>
<feature type="region of interest" description="C-terminal hotdog fold" evidence="57">
    <location>
        <begin position="2998"/>
        <end position="3144"/>
    </location>
</feature>
<keyword evidence="6" id="KW-0677">Repeat</keyword>
<dbReference type="InterPro" id="IPR016039">
    <property type="entry name" value="Thiolase-like"/>
</dbReference>
<evidence type="ECO:0000256" key="26">
    <source>
        <dbReference type="ARBA" id="ARBA00047440"/>
    </source>
</evidence>
<dbReference type="Gene3D" id="3.90.180.10">
    <property type="entry name" value="Medium-chain alcohol dehydrogenases, catalytic domain"/>
    <property type="match status" value="1"/>
</dbReference>
<dbReference type="PROSITE" id="PS00012">
    <property type="entry name" value="PHOSPHOPANTETHEINE"/>
    <property type="match status" value="1"/>
</dbReference>
<feature type="region of interest" description="Disordered" evidence="59">
    <location>
        <begin position="71"/>
        <end position="96"/>
    </location>
</feature>
<evidence type="ECO:0000256" key="19">
    <source>
        <dbReference type="ARBA" id="ARBA00023399"/>
    </source>
</evidence>
<dbReference type="InterPro" id="IPR011032">
    <property type="entry name" value="GroES-like_sf"/>
</dbReference>
<dbReference type="Gene3D" id="3.40.47.10">
    <property type="match status" value="3"/>
</dbReference>
<dbReference type="InterPro" id="IPR001227">
    <property type="entry name" value="Ac_transferase_dom_sf"/>
</dbReference>
<dbReference type="SMART" id="SM00829">
    <property type="entry name" value="PKS_ER"/>
    <property type="match status" value="1"/>
</dbReference>
<comment type="catalytic activity">
    <reaction evidence="29">
        <text>dodecanoyl-[ACP] + malonyl-[ACP] + H(+) = 3-oxotetradecanoyl-[ACP] + holo-[ACP] + CO2</text>
        <dbReference type="Rhea" id="RHEA:41884"/>
        <dbReference type="Rhea" id="RHEA-COMP:9623"/>
        <dbReference type="Rhea" id="RHEA-COMP:9644"/>
        <dbReference type="Rhea" id="RHEA-COMP:9645"/>
        <dbReference type="Rhea" id="RHEA-COMP:9685"/>
        <dbReference type="ChEBI" id="CHEBI:15378"/>
        <dbReference type="ChEBI" id="CHEBI:16526"/>
        <dbReference type="ChEBI" id="CHEBI:64479"/>
        <dbReference type="ChEBI" id="CHEBI:65264"/>
        <dbReference type="ChEBI" id="CHEBI:78449"/>
        <dbReference type="ChEBI" id="CHEBI:78473"/>
    </reaction>
    <physiologicalReaction direction="left-to-right" evidence="29">
        <dbReference type="Rhea" id="RHEA:41885"/>
    </physiologicalReaction>
</comment>
<comment type="catalytic activity">
    <reaction evidence="42">
        <text>hexadecanoyl-[ACP] + H2O = hexadecanoate + holo-[ACP] + H(+)</text>
        <dbReference type="Rhea" id="RHEA:41932"/>
        <dbReference type="Rhea" id="RHEA-COMP:9652"/>
        <dbReference type="Rhea" id="RHEA-COMP:9685"/>
        <dbReference type="ChEBI" id="CHEBI:7896"/>
        <dbReference type="ChEBI" id="CHEBI:15377"/>
        <dbReference type="ChEBI" id="CHEBI:15378"/>
        <dbReference type="ChEBI" id="CHEBI:64479"/>
        <dbReference type="ChEBI" id="CHEBI:78483"/>
        <dbReference type="EC" id="3.1.2.14"/>
    </reaction>
    <physiologicalReaction direction="left-to-right" evidence="42">
        <dbReference type="Rhea" id="RHEA:41933"/>
    </physiologicalReaction>
</comment>
<keyword evidence="4" id="KW-0597">Phosphoprotein</keyword>
<dbReference type="PROSITE" id="PS52004">
    <property type="entry name" value="KS3_2"/>
    <property type="match status" value="3"/>
</dbReference>
<comment type="catalytic activity">
    <reaction evidence="40">
        <text>a 2,3-saturated acyl-[ACP] + NADP(+) = a (2E)-enoyl-[ACP] + NADPH + H(+)</text>
        <dbReference type="Rhea" id="RHEA:22564"/>
        <dbReference type="Rhea" id="RHEA-COMP:9925"/>
        <dbReference type="Rhea" id="RHEA-COMP:9926"/>
        <dbReference type="ChEBI" id="CHEBI:15378"/>
        <dbReference type="ChEBI" id="CHEBI:57783"/>
        <dbReference type="ChEBI" id="CHEBI:58349"/>
        <dbReference type="ChEBI" id="CHEBI:78784"/>
        <dbReference type="ChEBI" id="CHEBI:78785"/>
        <dbReference type="EC" id="1.3.1.39"/>
    </reaction>
    <physiologicalReaction direction="right-to-left" evidence="40">
        <dbReference type="Rhea" id="RHEA:22566"/>
    </physiologicalReaction>
</comment>
<evidence type="ECO:0000256" key="36">
    <source>
        <dbReference type="ARBA" id="ARBA00048289"/>
    </source>
</evidence>
<comment type="catalytic activity">
    <reaction evidence="27">
        <text>tetradecanoyl-[ACP] + malonyl-[ACP] + H(+) = 3-oxohexadecanoyl-[ACP] + holo-[ACP] + CO2</text>
        <dbReference type="Rhea" id="RHEA:41900"/>
        <dbReference type="Rhea" id="RHEA-COMP:9623"/>
        <dbReference type="Rhea" id="RHEA-COMP:9648"/>
        <dbReference type="Rhea" id="RHEA-COMP:9649"/>
        <dbReference type="Rhea" id="RHEA-COMP:9685"/>
        <dbReference type="ChEBI" id="CHEBI:15378"/>
        <dbReference type="ChEBI" id="CHEBI:16526"/>
        <dbReference type="ChEBI" id="CHEBI:64479"/>
        <dbReference type="ChEBI" id="CHEBI:78449"/>
        <dbReference type="ChEBI" id="CHEBI:78477"/>
        <dbReference type="ChEBI" id="CHEBI:78478"/>
    </reaction>
    <physiologicalReaction direction="left-to-right" evidence="27">
        <dbReference type="Rhea" id="RHEA:41901"/>
    </physiologicalReaction>
</comment>
<evidence type="ECO:0000256" key="58">
    <source>
        <dbReference type="SAM" id="Coils"/>
    </source>
</evidence>
<dbReference type="SMART" id="SM01294">
    <property type="entry name" value="PKS_PP_betabranch"/>
    <property type="match status" value="3"/>
</dbReference>
<comment type="catalytic activity">
    <reaction evidence="28">
        <text>(2E)-butenoyl-[ACP] + NADPH + H(+) = butanoyl-[ACP] + NADP(+)</text>
        <dbReference type="Rhea" id="RHEA:41812"/>
        <dbReference type="Rhea" id="RHEA-COMP:9627"/>
        <dbReference type="Rhea" id="RHEA-COMP:9628"/>
        <dbReference type="ChEBI" id="CHEBI:15378"/>
        <dbReference type="ChEBI" id="CHEBI:57783"/>
        <dbReference type="ChEBI" id="CHEBI:58349"/>
        <dbReference type="ChEBI" id="CHEBI:78453"/>
        <dbReference type="ChEBI" id="CHEBI:78454"/>
    </reaction>
    <physiologicalReaction direction="left-to-right" evidence="28">
        <dbReference type="Rhea" id="RHEA:41813"/>
    </physiologicalReaction>
</comment>
<dbReference type="PROSITE" id="PS52019">
    <property type="entry name" value="PKS_MFAS_DH"/>
    <property type="match status" value="2"/>
</dbReference>
<feature type="region of interest" description="Disordered" evidence="59">
    <location>
        <begin position="989"/>
        <end position="1021"/>
    </location>
</feature>
<dbReference type="SUPFAM" id="SSF53474">
    <property type="entry name" value="alpha/beta-Hydrolases"/>
    <property type="match status" value="1"/>
</dbReference>
<dbReference type="InterPro" id="IPR050091">
    <property type="entry name" value="PKS_NRPS_Biosynth_Enz"/>
</dbReference>
<comment type="catalytic activity">
    <reaction evidence="31">
        <text>(2E)-hexenoyl-[ACP] + NADPH + H(+) = hexanoyl-[ACP] + NADP(+)</text>
        <dbReference type="Rhea" id="RHEA:41832"/>
        <dbReference type="Rhea" id="RHEA-COMP:9631"/>
        <dbReference type="Rhea" id="RHEA-COMP:9632"/>
        <dbReference type="ChEBI" id="CHEBI:15378"/>
        <dbReference type="ChEBI" id="CHEBI:57783"/>
        <dbReference type="ChEBI" id="CHEBI:58349"/>
        <dbReference type="ChEBI" id="CHEBI:78458"/>
        <dbReference type="ChEBI" id="CHEBI:78459"/>
    </reaction>
    <physiologicalReaction direction="left-to-right" evidence="31">
        <dbReference type="Rhea" id="RHEA:41833"/>
    </physiologicalReaction>
</comment>
<evidence type="ECO:0000256" key="56">
    <source>
        <dbReference type="ARBA" id="ARBA00063272"/>
    </source>
</evidence>
<dbReference type="Pfam" id="PF21089">
    <property type="entry name" value="PKS_DH_N"/>
    <property type="match status" value="2"/>
</dbReference>
<dbReference type="CDD" id="cd00833">
    <property type="entry name" value="PKS"/>
    <property type="match status" value="3"/>
</dbReference>
<dbReference type="GO" id="GO:0004315">
    <property type="term" value="F:3-oxoacyl-[acyl-carrier-protein] synthase activity"/>
    <property type="evidence" value="ECO:0007669"/>
    <property type="project" value="UniProtKB-EC"/>
</dbReference>
<comment type="catalytic activity">
    <reaction evidence="24">
        <text>hexanoyl-[ACP] + malonyl-[ACP] + H(+) = 3-oxooctanoyl-[ACP] + holo-[ACP] + CO2</text>
        <dbReference type="Rhea" id="RHEA:41836"/>
        <dbReference type="Rhea" id="RHEA-COMP:9623"/>
        <dbReference type="Rhea" id="RHEA-COMP:9632"/>
        <dbReference type="Rhea" id="RHEA-COMP:9633"/>
        <dbReference type="Rhea" id="RHEA-COMP:9685"/>
        <dbReference type="ChEBI" id="CHEBI:15378"/>
        <dbReference type="ChEBI" id="CHEBI:16526"/>
        <dbReference type="ChEBI" id="CHEBI:64479"/>
        <dbReference type="ChEBI" id="CHEBI:78449"/>
        <dbReference type="ChEBI" id="CHEBI:78459"/>
        <dbReference type="ChEBI" id="CHEBI:78460"/>
    </reaction>
    <physiologicalReaction direction="left-to-right" evidence="24">
        <dbReference type="Rhea" id="RHEA:41837"/>
    </physiologicalReaction>
</comment>
<evidence type="ECO:0000256" key="18">
    <source>
        <dbReference type="ARBA" id="ARBA00023398"/>
    </source>
</evidence>
<dbReference type="RefSeq" id="WP_075124599.1">
    <property type="nucleotide sequence ID" value="NZ_MSIE01000007.1"/>
</dbReference>
<dbReference type="STRING" id="1912961.BU204_06430"/>
<dbReference type="InterPro" id="IPR029058">
    <property type="entry name" value="AB_hydrolase_fold"/>
</dbReference>
<evidence type="ECO:0000256" key="44">
    <source>
        <dbReference type="ARBA" id="ARBA00049019"/>
    </source>
</evidence>
<dbReference type="Pfam" id="PF00550">
    <property type="entry name" value="PP-binding"/>
    <property type="match status" value="3"/>
</dbReference>
<comment type="catalytic activity">
    <reaction evidence="51">
        <text>(2E)-decenoyl-[ACP] + NADPH + H(+) = decanoyl-[ACP] + NADP(+)</text>
        <dbReference type="Rhea" id="RHEA:41864"/>
        <dbReference type="Rhea" id="RHEA-COMP:9639"/>
        <dbReference type="Rhea" id="RHEA-COMP:9640"/>
        <dbReference type="ChEBI" id="CHEBI:15378"/>
        <dbReference type="ChEBI" id="CHEBI:57783"/>
        <dbReference type="ChEBI" id="CHEBI:58349"/>
        <dbReference type="ChEBI" id="CHEBI:78467"/>
        <dbReference type="ChEBI" id="CHEBI:78468"/>
    </reaction>
    <physiologicalReaction direction="left-to-right" evidence="51">
        <dbReference type="Rhea" id="RHEA:41865"/>
    </physiologicalReaction>
</comment>
<evidence type="ECO:0000256" key="47">
    <source>
        <dbReference type="ARBA" id="ARBA00049263"/>
    </source>
</evidence>
<comment type="catalytic activity">
    <reaction evidence="46">
        <text>(2E)-tetradecenoyl-[ACP] + NADPH + H(+) = tetradecanoyl-[ACP] + NADP(+)</text>
        <dbReference type="Rhea" id="RHEA:41896"/>
        <dbReference type="Rhea" id="RHEA-COMP:9647"/>
        <dbReference type="Rhea" id="RHEA-COMP:9648"/>
        <dbReference type="ChEBI" id="CHEBI:15378"/>
        <dbReference type="ChEBI" id="CHEBI:57783"/>
        <dbReference type="ChEBI" id="CHEBI:58349"/>
        <dbReference type="ChEBI" id="CHEBI:78475"/>
        <dbReference type="ChEBI" id="CHEBI:78477"/>
    </reaction>
    <physiologicalReaction direction="left-to-right" evidence="46">
        <dbReference type="Rhea" id="RHEA:41897"/>
    </physiologicalReaction>
</comment>
<evidence type="ECO:0000256" key="17">
    <source>
        <dbReference type="ARBA" id="ARBA00023394"/>
    </source>
</evidence>
<keyword evidence="10" id="KW-0456">Lyase</keyword>
<comment type="catalytic activity">
    <reaction evidence="45">
        <text>decanoyl-[ACP] + malonyl-[ACP] + H(+) = 3-oxododecanoyl-[ACP] + holo-[ACP] + CO2</text>
        <dbReference type="Rhea" id="RHEA:41868"/>
        <dbReference type="Rhea" id="RHEA-COMP:9623"/>
        <dbReference type="Rhea" id="RHEA-COMP:9640"/>
        <dbReference type="Rhea" id="RHEA-COMP:9641"/>
        <dbReference type="Rhea" id="RHEA-COMP:9685"/>
        <dbReference type="ChEBI" id="CHEBI:15378"/>
        <dbReference type="ChEBI" id="CHEBI:16526"/>
        <dbReference type="ChEBI" id="CHEBI:64479"/>
        <dbReference type="ChEBI" id="CHEBI:78449"/>
        <dbReference type="ChEBI" id="CHEBI:78468"/>
        <dbReference type="ChEBI" id="CHEBI:78469"/>
    </reaction>
    <physiologicalReaction direction="left-to-right" evidence="45">
        <dbReference type="Rhea" id="RHEA:41869"/>
    </physiologicalReaction>
</comment>